<dbReference type="GO" id="GO:0004567">
    <property type="term" value="F:beta-mannosidase activity"/>
    <property type="evidence" value="ECO:0007669"/>
    <property type="project" value="TreeGrafter"/>
</dbReference>
<sequence>MFAGAAYPTLLPDLLPSVQEEVRQNVLRIGHHPSLAILGGNNEVEAFYGWSGISQYKSYIDSYVSLFFDTVVATSKELIWRPVIPSSPWNGNETRDDPIADNPNDEHAGDMHFYDYFHPNIFDLRTLPKPRFLSEFGFQSWSSLGELKGVADDGMLQDSLFSGESSKNSQDC</sequence>
<dbReference type="PANTHER" id="PTHR43730">
    <property type="entry name" value="BETA-MANNOSIDASE"/>
    <property type="match status" value="1"/>
</dbReference>
<dbReference type="SUPFAM" id="SSF51445">
    <property type="entry name" value="(Trans)glycosidases"/>
    <property type="match status" value="1"/>
</dbReference>
<comment type="caution">
    <text evidence="2">The sequence shown here is derived from an EMBL/GenBank/DDBJ whole genome shotgun (WGS) entry which is preliminary data.</text>
</comment>
<proteinExistence type="predicted"/>
<evidence type="ECO:0000313" key="2">
    <source>
        <dbReference type="EMBL" id="KAF4698333.1"/>
    </source>
</evidence>
<name>A0A7J6PQM8_PEROL</name>
<evidence type="ECO:0000313" key="3">
    <source>
        <dbReference type="Proteomes" id="UP000553632"/>
    </source>
</evidence>
<dbReference type="InterPro" id="IPR050887">
    <property type="entry name" value="Beta-mannosidase_GH2"/>
</dbReference>
<dbReference type="EMBL" id="JABANO010038571">
    <property type="protein sequence ID" value="KAF4698333.1"/>
    <property type="molecule type" value="Genomic_DNA"/>
</dbReference>
<keyword evidence="1" id="KW-0378">Hydrolase</keyword>
<dbReference type="Gene3D" id="3.20.20.80">
    <property type="entry name" value="Glycosidases"/>
    <property type="match status" value="1"/>
</dbReference>
<protein>
    <submittedName>
        <fullName evidence="2">Uncharacterized protein</fullName>
    </submittedName>
</protein>
<evidence type="ECO:0000256" key="1">
    <source>
        <dbReference type="ARBA" id="ARBA00023295"/>
    </source>
</evidence>
<organism evidence="2 3">
    <name type="scientific">Perkinsus olseni</name>
    <name type="common">Perkinsus atlanticus</name>
    <dbReference type="NCBI Taxonomy" id="32597"/>
    <lineage>
        <taxon>Eukaryota</taxon>
        <taxon>Sar</taxon>
        <taxon>Alveolata</taxon>
        <taxon>Perkinsozoa</taxon>
        <taxon>Perkinsea</taxon>
        <taxon>Perkinsida</taxon>
        <taxon>Perkinsidae</taxon>
        <taxon>Perkinsus</taxon>
    </lineage>
</organism>
<dbReference type="GO" id="GO:0006516">
    <property type="term" value="P:glycoprotein catabolic process"/>
    <property type="evidence" value="ECO:0007669"/>
    <property type="project" value="TreeGrafter"/>
</dbReference>
<keyword evidence="1" id="KW-0326">Glycosidase</keyword>
<accession>A0A7J6PQM8</accession>
<keyword evidence="3" id="KW-1185">Reference proteome</keyword>
<gene>
    <name evidence="2" type="ORF">FOZ63_005369</name>
</gene>
<dbReference type="AlphaFoldDB" id="A0A7J6PQM8"/>
<dbReference type="InterPro" id="IPR017853">
    <property type="entry name" value="GH"/>
</dbReference>
<reference evidence="2 3" key="1">
    <citation type="submission" date="2020-04" db="EMBL/GenBank/DDBJ databases">
        <title>Perkinsus olseni comparative genomics.</title>
        <authorList>
            <person name="Bogema D.R."/>
        </authorList>
    </citation>
    <scope>NUCLEOTIDE SEQUENCE [LARGE SCALE GENOMIC DNA]</scope>
    <source>
        <strain evidence="2 3">ATCC PRA-207</strain>
    </source>
</reference>
<dbReference type="Proteomes" id="UP000553632">
    <property type="component" value="Unassembled WGS sequence"/>
</dbReference>
<dbReference type="PANTHER" id="PTHR43730:SF1">
    <property type="entry name" value="BETA-MANNOSIDASE"/>
    <property type="match status" value="1"/>
</dbReference>